<gene>
    <name evidence="2" type="ORF">AA0117_g13099</name>
</gene>
<feature type="compositionally biased region" description="Basic and acidic residues" evidence="1">
    <location>
        <begin position="106"/>
        <end position="119"/>
    </location>
</feature>
<protein>
    <submittedName>
        <fullName evidence="2">Uncharacterized protein</fullName>
    </submittedName>
</protein>
<sequence length="145" mass="16097">MKAAFEPCLRCCKGRRCPGDALLDQIICSRPRCAAFKALLETLLEAAFAAGGRFSHPISCSQEGDRLPKRAFELHADARLPFCAELADNSVSSLVRESQAGSRTAYQERPHVDRSRKPSKDLVRKCLDNVRKMGLEGAQTWNYNA</sequence>
<proteinExistence type="predicted"/>
<evidence type="ECO:0000256" key="1">
    <source>
        <dbReference type="SAM" id="MobiDB-lite"/>
    </source>
</evidence>
<name>A0A4Q4MTV6_ALTAL</name>
<feature type="region of interest" description="Disordered" evidence="1">
    <location>
        <begin position="98"/>
        <end position="119"/>
    </location>
</feature>
<organism evidence="2 3">
    <name type="scientific">Alternaria alternata</name>
    <name type="common">Alternaria rot fungus</name>
    <name type="synonym">Torula alternata</name>
    <dbReference type="NCBI Taxonomy" id="5599"/>
    <lineage>
        <taxon>Eukaryota</taxon>
        <taxon>Fungi</taxon>
        <taxon>Dikarya</taxon>
        <taxon>Ascomycota</taxon>
        <taxon>Pezizomycotina</taxon>
        <taxon>Dothideomycetes</taxon>
        <taxon>Pleosporomycetidae</taxon>
        <taxon>Pleosporales</taxon>
        <taxon>Pleosporineae</taxon>
        <taxon>Pleosporaceae</taxon>
        <taxon>Alternaria</taxon>
        <taxon>Alternaria sect. Alternaria</taxon>
        <taxon>Alternaria alternata complex</taxon>
    </lineage>
</organism>
<accession>A0A4Q4MTV6</accession>
<dbReference type="AlphaFoldDB" id="A0A4Q4MTV6"/>
<reference evidence="3" key="1">
    <citation type="journal article" date="2019" name="bioRxiv">
        <title>Genomics, evolutionary history and diagnostics of the Alternaria alternata species group including apple and Asian pear pathotypes.</title>
        <authorList>
            <person name="Armitage A.D."/>
            <person name="Cockerton H.M."/>
            <person name="Sreenivasaprasad S."/>
            <person name="Woodhall J.W."/>
            <person name="Lane C.R."/>
            <person name="Harrison R.J."/>
            <person name="Clarkson J.P."/>
        </authorList>
    </citation>
    <scope>NUCLEOTIDE SEQUENCE [LARGE SCALE GENOMIC DNA]</scope>
    <source>
        <strain evidence="3">FERA 1177</strain>
    </source>
</reference>
<dbReference type="EMBL" id="PDXD01000130">
    <property type="protein sequence ID" value="RYN59711.1"/>
    <property type="molecule type" value="Genomic_DNA"/>
</dbReference>
<evidence type="ECO:0000313" key="2">
    <source>
        <dbReference type="EMBL" id="RYN59711.1"/>
    </source>
</evidence>
<comment type="caution">
    <text evidence="2">The sequence shown here is derived from an EMBL/GenBank/DDBJ whole genome shotgun (WGS) entry which is preliminary data.</text>
</comment>
<dbReference type="Proteomes" id="UP000291422">
    <property type="component" value="Unassembled WGS sequence"/>
</dbReference>
<evidence type="ECO:0000313" key="3">
    <source>
        <dbReference type="Proteomes" id="UP000291422"/>
    </source>
</evidence>